<gene>
    <name evidence="7" type="ORF">EV670_2587</name>
</gene>
<accession>A0A4Q7VPQ7</accession>
<dbReference type="InterPro" id="IPR012000">
    <property type="entry name" value="Thiamin_PyroP_enz_cen_dom"/>
</dbReference>
<dbReference type="InterPro" id="IPR011766">
    <property type="entry name" value="TPP_enzyme_TPP-bd"/>
</dbReference>
<feature type="domain" description="Thiamine pyrophosphate enzyme central" evidence="4">
    <location>
        <begin position="201"/>
        <end position="337"/>
    </location>
</feature>
<dbReference type="GO" id="GO:0050660">
    <property type="term" value="F:flavin adenine dinucleotide binding"/>
    <property type="evidence" value="ECO:0007669"/>
    <property type="project" value="TreeGrafter"/>
</dbReference>
<evidence type="ECO:0000259" key="4">
    <source>
        <dbReference type="Pfam" id="PF00205"/>
    </source>
</evidence>
<name>A0A4Q7VPQ7_9BURK</name>
<organism evidence="7 8">
    <name type="scientific">Rivibacter subsaxonicus</name>
    <dbReference type="NCBI Taxonomy" id="457575"/>
    <lineage>
        <taxon>Bacteria</taxon>
        <taxon>Pseudomonadati</taxon>
        <taxon>Pseudomonadota</taxon>
        <taxon>Betaproteobacteria</taxon>
        <taxon>Burkholderiales</taxon>
        <taxon>Rivibacter</taxon>
    </lineage>
</organism>
<dbReference type="InterPro" id="IPR045229">
    <property type="entry name" value="TPP_enz"/>
</dbReference>
<dbReference type="Pfam" id="PF02776">
    <property type="entry name" value="TPP_enzyme_N"/>
    <property type="match status" value="1"/>
</dbReference>
<dbReference type="Pfam" id="PF02775">
    <property type="entry name" value="TPP_enzyme_C"/>
    <property type="match status" value="1"/>
</dbReference>
<dbReference type="AlphaFoldDB" id="A0A4Q7VPQ7"/>
<evidence type="ECO:0000313" key="8">
    <source>
        <dbReference type="Proteomes" id="UP000293671"/>
    </source>
</evidence>
<dbReference type="Proteomes" id="UP000293671">
    <property type="component" value="Unassembled WGS sequence"/>
</dbReference>
<reference evidence="7 8" key="1">
    <citation type="submission" date="2019-02" db="EMBL/GenBank/DDBJ databases">
        <title>Genomic Encyclopedia of Type Strains, Phase IV (KMG-IV): sequencing the most valuable type-strain genomes for metagenomic binning, comparative biology and taxonomic classification.</title>
        <authorList>
            <person name="Goeker M."/>
        </authorList>
    </citation>
    <scope>NUCLEOTIDE SEQUENCE [LARGE SCALE GENOMIC DNA]</scope>
    <source>
        <strain evidence="7 8">DSM 19570</strain>
    </source>
</reference>
<dbReference type="NCBIfam" id="NF006052">
    <property type="entry name" value="PRK08199.1"/>
    <property type="match status" value="1"/>
</dbReference>
<evidence type="ECO:0000256" key="3">
    <source>
        <dbReference type="RuleBase" id="RU362132"/>
    </source>
</evidence>
<evidence type="ECO:0000313" key="7">
    <source>
        <dbReference type="EMBL" id="RZT98177.1"/>
    </source>
</evidence>
<dbReference type="GO" id="GO:0003984">
    <property type="term" value="F:acetolactate synthase activity"/>
    <property type="evidence" value="ECO:0007669"/>
    <property type="project" value="TreeGrafter"/>
</dbReference>
<comment type="caution">
    <text evidence="7">The sequence shown here is derived from an EMBL/GenBank/DDBJ whole genome shotgun (WGS) entry which is preliminary data.</text>
</comment>
<keyword evidence="2 3" id="KW-0786">Thiamine pyrophosphate</keyword>
<proteinExistence type="inferred from homology"/>
<dbReference type="PANTHER" id="PTHR18968">
    <property type="entry name" value="THIAMINE PYROPHOSPHATE ENZYMES"/>
    <property type="match status" value="1"/>
</dbReference>
<dbReference type="Pfam" id="PF00205">
    <property type="entry name" value="TPP_enzyme_M"/>
    <property type="match status" value="1"/>
</dbReference>
<feature type="domain" description="Thiamine pyrophosphate enzyme TPP-binding" evidence="5">
    <location>
        <begin position="393"/>
        <end position="542"/>
    </location>
</feature>
<dbReference type="EMBL" id="SHKP01000006">
    <property type="protein sequence ID" value="RZT98177.1"/>
    <property type="molecule type" value="Genomic_DNA"/>
</dbReference>
<dbReference type="Gene3D" id="3.40.50.970">
    <property type="match status" value="2"/>
</dbReference>
<dbReference type="SUPFAM" id="SSF52518">
    <property type="entry name" value="Thiamin diphosphate-binding fold (THDP-binding)"/>
    <property type="match status" value="2"/>
</dbReference>
<dbReference type="FunFam" id="3.40.50.970:FF:000007">
    <property type="entry name" value="Acetolactate synthase"/>
    <property type="match status" value="1"/>
</dbReference>
<dbReference type="CDD" id="cd00568">
    <property type="entry name" value="TPP_enzymes"/>
    <property type="match status" value="1"/>
</dbReference>
<evidence type="ECO:0000259" key="5">
    <source>
        <dbReference type="Pfam" id="PF02775"/>
    </source>
</evidence>
<dbReference type="InterPro" id="IPR029061">
    <property type="entry name" value="THDP-binding"/>
</dbReference>
<evidence type="ECO:0000256" key="2">
    <source>
        <dbReference type="ARBA" id="ARBA00023052"/>
    </source>
</evidence>
<dbReference type="InterPro" id="IPR012001">
    <property type="entry name" value="Thiamin_PyroP_enz_TPP-bd_dom"/>
</dbReference>
<sequence length="577" mass="61255">MPDPRTPRLGGHVLVEALIEQGIETCFGVPGESYLPVLDGFFEHGERIRFIACRNEGGAAFMAEAGAKLSGRPGICFVTRGPGATNASIGLHTAFQDSTPLILFIGQVGTEVRDREAFQELDYRAVFGPNSGGFAKWVAEVPSAGRLPEYVARAFHIAQQGRPGPVVLALPEEVLTAVTAAPVLPRVEPAQAWPAPGALRDLRAMLLAAERPLVIAGGSGWTPEATRALERFAEGWQLPVGCAFRRQDLFDPEHPLCAGHVGIGIDPKLAKRVREADLIIALGARLDEMTTGTYTLIESPRPRQKLIHIHAGAEELGRVFAADLLLQSSMGHAAKALETLAAPPQIGWLAWARATNADHRANLEGGEPVAPIDLAEVVRAVHALAPDAVICNGAGNFSGWVHRFHLYPVLHRHGRSQLAPTSGAMGYGLPAAVAASLLQPGRPAICFAGDGDFLMNGQELATATAHGGRPIVVVVDNGSYGTIRMHQEREFPQRVSGTALANPDFAALARAYGWVGERIEQTAAFAPALAAALARREPTLLHLPVDPELSTSRQSLSQIRAAALRARGDAGTLGPSS</sequence>
<feature type="domain" description="Thiamine pyrophosphate enzyme N-terminal TPP-binding" evidence="6">
    <location>
        <begin position="10"/>
        <end position="123"/>
    </location>
</feature>
<dbReference type="InterPro" id="IPR029035">
    <property type="entry name" value="DHS-like_NAD/FAD-binding_dom"/>
</dbReference>
<comment type="similarity">
    <text evidence="1 3">Belongs to the TPP enzyme family.</text>
</comment>
<dbReference type="GO" id="GO:0009097">
    <property type="term" value="P:isoleucine biosynthetic process"/>
    <property type="evidence" value="ECO:0007669"/>
    <property type="project" value="TreeGrafter"/>
</dbReference>
<dbReference type="CDD" id="cd07035">
    <property type="entry name" value="TPP_PYR_POX_like"/>
    <property type="match status" value="1"/>
</dbReference>
<keyword evidence="8" id="KW-1185">Reference proteome</keyword>
<dbReference type="GO" id="GO:0000287">
    <property type="term" value="F:magnesium ion binding"/>
    <property type="evidence" value="ECO:0007669"/>
    <property type="project" value="InterPro"/>
</dbReference>
<evidence type="ECO:0000256" key="1">
    <source>
        <dbReference type="ARBA" id="ARBA00007812"/>
    </source>
</evidence>
<dbReference type="SUPFAM" id="SSF52467">
    <property type="entry name" value="DHS-like NAD/FAD-binding domain"/>
    <property type="match status" value="1"/>
</dbReference>
<dbReference type="GO" id="GO:0009099">
    <property type="term" value="P:L-valine biosynthetic process"/>
    <property type="evidence" value="ECO:0007669"/>
    <property type="project" value="TreeGrafter"/>
</dbReference>
<dbReference type="RefSeq" id="WP_130432682.1">
    <property type="nucleotide sequence ID" value="NZ_SHKP01000006.1"/>
</dbReference>
<dbReference type="GO" id="GO:0030976">
    <property type="term" value="F:thiamine pyrophosphate binding"/>
    <property type="evidence" value="ECO:0007669"/>
    <property type="project" value="InterPro"/>
</dbReference>
<dbReference type="Gene3D" id="3.40.50.1220">
    <property type="entry name" value="TPP-binding domain"/>
    <property type="match status" value="1"/>
</dbReference>
<dbReference type="OrthoDB" id="2254214at2"/>
<dbReference type="PANTHER" id="PTHR18968:SF120">
    <property type="entry name" value="ACETOLACTATE SYNTHASE LARGE SUBUNIT"/>
    <property type="match status" value="1"/>
</dbReference>
<protein>
    <submittedName>
        <fullName evidence="7">Acetolactate synthase-1/2/3 large subunit</fullName>
    </submittedName>
</protein>
<evidence type="ECO:0000259" key="6">
    <source>
        <dbReference type="Pfam" id="PF02776"/>
    </source>
</evidence>
<dbReference type="GO" id="GO:0005948">
    <property type="term" value="C:acetolactate synthase complex"/>
    <property type="evidence" value="ECO:0007669"/>
    <property type="project" value="TreeGrafter"/>
</dbReference>